<reference evidence="1 2" key="1">
    <citation type="journal article" date="2013" name="BMC Genomics">
        <title>The genome and transcriptome of the pine saprophyte Ophiostoma piceae, and a comparison with the bark beetle-associated pine pathogen Grosmannia clavigera.</title>
        <authorList>
            <person name="Haridas S."/>
            <person name="Wang Y."/>
            <person name="Lim L."/>
            <person name="Massoumi Alamouti S."/>
            <person name="Jackman S."/>
            <person name="Docking R."/>
            <person name="Robertson G."/>
            <person name="Birol I."/>
            <person name="Bohlmann J."/>
            <person name="Breuil C."/>
        </authorList>
    </citation>
    <scope>NUCLEOTIDE SEQUENCE [LARGE SCALE GENOMIC DNA]</scope>
    <source>
        <strain evidence="1 2">UAMH 11346</strain>
    </source>
</reference>
<name>S3D4T0_OPHP1</name>
<dbReference type="Proteomes" id="UP000016923">
    <property type="component" value="Unassembled WGS sequence"/>
</dbReference>
<proteinExistence type="predicted"/>
<evidence type="ECO:0000313" key="2">
    <source>
        <dbReference type="Proteomes" id="UP000016923"/>
    </source>
</evidence>
<accession>S3D4T0</accession>
<sequence>MPMKVRSGARPNDAIDFMPELMTTAVGVPVVEWLEVPVVGMITVVAPQDLPSQPESLPEMLPELLLELRPEPLPDQSQSPNRYHCSNRFRIRSQFHYYDHQERQ</sequence>
<evidence type="ECO:0000313" key="1">
    <source>
        <dbReference type="EMBL" id="EPE08410.1"/>
    </source>
</evidence>
<dbReference type="HOGENOM" id="CLU_2250871_0_0_1"/>
<dbReference type="EMBL" id="KE148149">
    <property type="protein sequence ID" value="EPE08410.1"/>
    <property type="molecule type" value="Genomic_DNA"/>
</dbReference>
<protein>
    <submittedName>
        <fullName evidence="1">Uncharacterized protein</fullName>
    </submittedName>
</protein>
<dbReference type="AlphaFoldDB" id="S3D4T0"/>
<gene>
    <name evidence="1" type="ORF">F503_01193</name>
</gene>
<dbReference type="VEuPathDB" id="FungiDB:F503_01193"/>
<organism evidence="1 2">
    <name type="scientific">Ophiostoma piceae (strain UAMH 11346)</name>
    <name type="common">Sap stain fungus</name>
    <dbReference type="NCBI Taxonomy" id="1262450"/>
    <lineage>
        <taxon>Eukaryota</taxon>
        <taxon>Fungi</taxon>
        <taxon>Dikarya</taxon>
        <taxon>Ascomycota</taxon>
        <taxon>Pezizomycotina</taxon>
        <taxon>Sordariomycetes</taxon>
        <taxon>Sordariomycetidae</taxon>
        <taxon>Ophiostomatales</taxon>
        <taxon>Ophiostomataceae</taxon>
        <taxon>Ophiostoma</taxon>
    </lineage>
</organism>
<keyword evidence="2" id="KW-1185">Reference proteome</keyword>